<feature type="transmembrane region" description="Helical" evidence="5">
    <location>
        <begin position="688"/>
        <end position="708"/>
    </location>
</feature>
<feature type="transmembrane region" description="Helical" evidence="5">
    <location>
        <begin position="570"/>
        <end position="593"/>
    </location>
</feature>
<dbReference type="InterPro" id="IPR017501">
    <property type="entry name" value="Phage_infect_YhgE_C"/>
</dbReference>
<reference evidence="8" key="1">
    <citation type="submission" date="2015-07" db="EMBL/GenBank/DDBJ databases">
        <title>Fjat-10036 dsm4.</title>
        <authorList>
            <person name="Liu B."/>
            <person name="Wang J."/>
            <person name="Zhu Y."/>
            <person name="Liu G."/>
            <person name="Chen Q."/>
            <person name="Chen Z."/>
            <person name="Lan J."/>
            <person name="Che J."/>
            <person name="Ge C."/>
            <person name="Shi H."/>
            <person name="Pan Z."/>
            <person name="Liu X."/>
        </authorList>
    </citation>
    <scope>NUCLEOTIDE SEQUENCE [LARGE SCALE GENOMIC DNA]</scope>
    <source>
        <strain evidence="8">DSM 4</strain>
    </source>
</reference>
<dbReference type="PATRIC" id="fig|1459.3.peg.5209"/>
<dbReference type="Gene3D" id="3.40.1710.10">
    <property type="entry name" value="abc type-2 transporter like domain"/>
    <property type="match status" value="1"/>
</dbReference>
<evidence type="ECO:0000256" key="3">
    <source>
        <dbReference type="ARBA" id="ARBA00022989"/>
    </source>
</evidence>
<dbReference type="EMBL" id="LGUF01000007">
    <property type="protein sequence ID" value="KON89513.1"/>
    <property type="molecule type" value="Genomic_DNA"/>
</dbReference>
<feature type="transmembrane region" description="Helical" evidence="5">
    <location>
        <begin position="630"/>
        <end position="649"/>
    </location>
</feature>
<keyword evidence="2 5" id="KW-0812">Transmembrane</keyword>
<dbReference type="PANTHER" id="PTHR43077:SF5">
    <property type="entry name" value="PHAGE INFECTION PROTEIN"/>
    <property type="match status" value="1"/>
</dbReference>
<dbReference type="Pfam" id="PF12698">
    <property type="entry name" value="ABC2_membrane_3"/>
    <property type="match status" value="2"/>
</dbReference>
<evidence type="ECO:0000313" key="8">
    <source>
        <dbReference type="Proteomes" id="UP000037109"/>
    </source>
</evidence>
<dbReference type="GO" id="GO:0016020">
    <property type="term" value="C:membrane"/>
    <property type="evidence" value="ECO:0007669"/>
    <property type="project" value="UniProtKB-SubCell"/>
</dbReference>
<dbReference type="PANTHER" id="PTHR43077">
    <property type="entry name" value="TRANSPORT PERMEASE YVFS-RELATED"/>
    <property type="match status" value="1"/>
</dbReference>
<feature type="transmembrane region" description="Helical" evidence="5">
    <location>
        <begin position="599"/>
        <end position="623"/>
    </location>
</feature>
<protein>
    <submittedName>
        <fullName evidence="7">Membrane protein</fullName>
    </submittedName>
</protein>
<feature type="transmembrane region" description="Helical" evidence="5">
    <location>
        <begin position="530"/>
        <end position="550"/>
    </location>
</feature>
<dbReference type="InterPro" id="IPR013525">
    <property type="entry name" value="ABC2_TM"/>
</dbReference>
<keyword evidence="3 5" id="KW-1133">Transmembrane helix</keyword>
<dbReference type="RefSeq" id="WP_053436879.1">
    <property type="nucleotide sequence ID" value="NZ_LGUF01000007.1"/>
</dbReference>
<comment type="caution">
    <text evidence="7">The sequence shown here is derived from an EMBL/GenBank/DDBJ whole genome shotgun (WGS) entry which is preliminary data.</text>
</comment>
<dbReference type="InterPro" id="IPR023908">
    <property type="entry name" value="xxxLxxG_rpt"/>
</dbReference>
<organism evidence="7 8">
    <name type="scientific">Sporosarcina globispora</name>
    <name type="common">Bacillus globisporus</name>
    <dbReference type="NCBI Taxonomy" id="1459"/>
    <lineage>
        <taxon>Bacteria</taxon>
        <taxon>Bacillati</taxon>
        <taxon>Bacillota</taxon>
        <taxon>Bacilli</taxon>
        <taxon>Bacillales</taxon>
        <taxon>Caryophanaceae</taxon>
        <taxon>Sporosarcina</taxon>
    </lineage>
</organism>
<dbReference type="Gene3D" id="1.10.287.950">
    <property type="entry name" value="Methyl-accepting chemotaxis protein"/>
    <property type="match status" value="1"/>
</dbReference>
<feature type="transmembrane region" description="Helical" evidence="5">
    <location>
        <begin position="20"/>
        <end position="42"/>
    </location>
</feature>
<evidence type="ECO:0000259" key="6">
    <source>
        <dbReference type="Pfam" id="PF12698"/>
    </source>
</evidence>
<dbReference type="STRING" id="1459.AF332_23610"/>
<sequence length="722" mass="77239">MKNKLFLKEFSAIIKNKKLLIPIIAVIFIPILYSGMFLWAFWDPYDHLDDLPVAIVNEDAGAIFEENELHLGDDLVDKLKESKDFNFQFVDKEEAYKDLNDQEYYMLVEIPKDFSKNATTLLEENPQKMNLIYVPNESYNFLSAQIGGTAVEKIKASLSEKVTETYAETMFNKVGELADGIGQASDGAHQISEGAADLKDGSRTLHEKLELLADKSIEFNNGVSSASNGSQEMAEGAKSLSAGLGRLAEGQSELSKASDQLESGSEQLSSGVAQTKAGILTVKEKLPVIIDGTEQLEDGAKTLSSSLEQWQSEAQKLSGGTALLEQRLQGFISQLPEGSPEKAELQAALAQLKAGSAQLAESAGKLSAGGAELSQKVGQLNEGQMQLQQGINQLAQGTLKLEDGSQQLVQGHKEFGAGMETFALKFGEAKAGADRLAGGAADLSGGLGRLTQGSAAFADGTKQLEDGAGKVAEGNTQIYEGSSDLADELADGAENASSVNASDKTYNMMANPVEVDNEKISEVPNYGTGFAPYFLSLGLFVGALLLSIVFPLREPAGVPRSGFSWFASKFAILAGIGIIQGLIAAMILLWGLGLEVQSVPLFLLFTIITSLSFIALIQFFVTVMGDPGRFVAIIILILQLTTSAGTFPLELIPNALQPISSYLPMTYSVSGLKAVISSGNFGFMWENAVILLIFAVLFIAGTLVYFTAMHKKRFASAAMQAE</sequence>
<dbReference type="Proteomes" id="UP000037109">
    <property type="component" value="Unassembled WGS sequence"/>
</dbReference>
<gene>
    <name evidence="7" type="ORF">AF332_23610</name>
</gene>
<dbReference type="NCBIfam" id="TIGR03061">
    <property type="entry name" value="pip_yhgE_Nterm"/>
    <property type="match status" value="1"/>
</dbReference>
<name>A0A0M0GIC6_SPOGL</name>
<evidence type="ECO:0000256" key="2">
    <source>
        <dbReference type="ARBA" id="ARBA00022692"/>
    </source>
</evidence>
<dbReference type="NCBIfam" id="TIGR03057">
    <property type="entry name" value="xxxLxxG_by_4"/>
    <property type="match status" value="2"/>
</dbReference>
<dbReference type="AlphaFoldDB" id="A0A0M0GIC6"/>
<dbReference type="InterPro" id="IPR051328">
    <property type="entry name" value="T7SS_ABC-Transporter"/>
</dbReference>
<dbReference type="GO" id="GO:0140359">
    <property type="term" value="F:ABC-type transporter activity"/>
    <property type="evidence" value="ECO:0007669"/>
    <property type="project" value="InterPro"/>
</dbReference>
<evidence type="ECO:0000256" key="4">
    <source>
        <dbReference type="ARBA" id="ARBA00023136"/>
    </source>
</evidence>
<accession>A0A0M0GIC6</accession>
<dbReference type="InterPro" id="IPR017500">
    <property type="entry name" value="Phage_infect_YhgE_N"/>
</dbReference>
<evidence type="ECO:0000256" key="5">
    <source>
        <dbReference type="SAM" id="Phobius"/>
    </source>
</evidence>
<proteinExistence type="predicted"/>
<evidence type="ECO:0000256" key="1">
    <source>
        <dbReference type="ARBA" id="ARBA00004141"/>
    </source>
</evidence>
<comment type="subcellular location">
    <subcellularLocation>
        <location evidence="1">Membrane</location>
        <topology evidence="1">Multi-pass membrane protein</topology>
    </subcellularLocation>
</comment>
<evidence type="ECO:0000313" key="7">
    <source>
        <dbReference type="EMBL" id="KON89513.1"/>
    </source>
</evidence>
<feature type="domain" description="ABC-2 type transporter transmembrane" evidence="6">
    <location>
        <begin position="23"/>
        <end position="153"/>
    </location>
</feature>
<dbReference type="NCBIfam" id="TIGR03062">
    <property type="entry name" value="pip_yhgE_Cterm"/>
    <property type="match status" value="1"/>
</dbReference>
<keyword evidence="8" id="KW-1185">Reference proteome</keyword>
<feature type="domain" description="ABC-2 type transporter transmembrane" evidence="6">
    <location>
        <begin position="475"/>
        <end position="703"/>
    </location>
</feature>
<keyword evidence="4 5" id="KW-0472">Membrane</keyword>
<dbReference type="OrthoDB" id="9811483at2"/>